<reference evidence="1 2" key="1">
    <citation type="journal article" date="2019" name="Int. J. Syst. Evol. Microbiol.">
        <title>The Global Catalogue of Microorganisms (GCM) 10K type strain sequencing project: providing services to taxonomists for standard genome sequencing and annotation.</title>
        <authorList>
            <consortium name="The Broad Institute Genomics Platform"/>
            <consortium name="The Broad Institute Genome Sequencing Center for Infectious Disease"/>
            <person name="Wu L."/>
            <person name="Ma J."/>
        </authorList>
    </citation>
    <scope>NUCLEOTIDE SEQUENCE [LARGE SCALE GENOMIC DNA]</scope>
    <source>
        <strain evidence="1 2">JCM 16009</strain>
    </source>
</reference>
<accession>A0ABN2NLM8</accession>
<evidence type="ECO:0000313" key="1">
    <source>
        <dbReference type="EMBL" id="GAA1874661.1"/>
    </source>
</evidence>
<dbReference type="Proteomes" id="UP001500449">
    <property type="component" value="Unassembled WGS sequence"/>
</dbReference>
<proteinExistence type="predicted"/>
<keyword evidence="2" id="KW-1185">Reference proteome</keyword>
<organism evidence="1 2">
    <name type="scientific">Pseudonocardia ailaonensis</name>
    <dbReference type="NCBI Taxonomy" id="367279"/>
    <lineage>
        <taxon>Bacteria</taxon>
        <taxon>Bacillati</taxon>
        <taxon>Actinomycetota</taxon>
        <taxon>Actinomycetes</taxon>
        <taxon>Pseudonocardiales</taxon>
        <taxon>Pseudonocardiaceae</taxon>
        <taxon>Pseudonocardia</taxon>
    </lineage>
</organism>
<evidence type="ECO:0000313" key="2">
    <source>
        <dbReference type="Proteomes" id="UP001500449"/>
    </source>
</evidence>
<dbReference type="EMBL" id="BAAAQK010000027">
    <property type="protein sequence ID" value="GAA1874661.1"/>
    <property type="molecule type" value="Genomic_DNA"/>
</dbReference>
<gene>
    <name evidence="1" type="ORF">GCM10009836_64720</name>
</gene>
<name>A0ABN2NLM8_9PSEU</name>
<sequence>MPEQLTTLPTMNRTGEENAVSRTEVLREDDGELIGFVEPDPATGAWRALSVFGGLVATTPDEESAANELRSRGLSVLAETWWLRGEPVVILEARPGKVVARVGGIPSLAVSAGDVPDGHIRVTLADPEIGELTLLRP</sequence>
<protein>
    <submittedName>
        <fullName evidence="1">Uncharacterized protein</fullName>
    </submittedName>
</protein>
<comment type="caution">
    <text evidence="1">The sequence shown here is derived from an EMBL/GenBank/DDBJ whole genome shotgun (WGS) entry which is preliminary data.</text>
</comment>